<evidence type="ECO:0000256" key="2">
    <source>
        <dbReference type="ARBA" id="ARBA00023315"/>
    </source>
</evidence>
<dbReference type="STRING" id="994573.T472_0205755"/>
<dbReference type="SUPFAM" id="SSF53901">
    <property type="entry name" value="Thiolase-like"/>
    <property type="match status" value="1"/>
</dbReference>
<sequence length="346" mass="37493">MKENVGIVGTGIYVPEGIVTAKGIAEATKGGWTEAAVIEKLGIRRKYVPGDGPEDGTQEMGALAALDCLKNTGTDPMGIDIIISIGEEWKEYPLTTTALYIQERIGAWNAWGVDIQNRCCTAVTAMKIAHDMLIADDEAKTVLIAGGYRNGDFIDYTDNDVSMMFDLSAGGGAILLKKGLGRNLLLGSHIISDGSLSRSVGVEIGGTEKPVTIGNLEESRKSLRVLEPIKMKSRLKEASMSNWLKCIDESLRKSSLTRADIGYLAILHIKRSEHLNMLRELGMCEGQTTYLEDYGHMGQIDQILSLHMALESGKVKEGTVVAMVAAGIGYAWAANIIRWGKDKLSE</sequence>
<keyword evidence="1" id="KW-0808">Transferase</keyword>
<evidence type="ECO:0000313" key="5">
    <source>
        <dbReference type="EMBL" id="ETA81572.1"/>
    </source>
</evidence>
<dbReference type="InterPro" id="IPR013751">
    <property type="entry name" value="ACP_syn_III_N"/>
</dbReference>
<evidence type="ECO:0008006" key="7">
    <source>
        <dbReference type="Google" id="ProtNLM"/>
    </source>
</evidence>
<dbReference type="PATRIC" id="fig|994573.3.peg.1078"/>
<name>V7I981_9CLOT</name>
<dbReference type="GO" id="GO:0006633">
    <property type="term" value="P:fatty acid biosynthetic process"/>
    <property type="evidence" value="ECO:0007669"/>
    <property type="project" value="InterPro"/>
</dbReference>
<feature type="domain" description="Beta-ketoacyl-[acyl-carrier-protein] synthase III N-terminal" evidence="4">
    <location>
        <begin position="114"/>
        <end position="194"/>
    </location>
</feature>
<protein>
    <recommendedName>
        <fullName evidence="7">3-oxoacyl-ACP synthase</fullName>
    </recommendedName>
</protein>
<dbReference type="RefSeq" id="WP_023386307.1">
    <property type="nucleotide sequence ID" value="NZ_AXUN02000090.1"/>
</dbReference>
<dbReference type="PANTHER" id="PTHR34069:SF2">
    <property type="entry name" value="BETA-KETOACYL-[ACYL-CARRIER-PROTEIN] SYNTHASE III"/>
    <property type="match status" value="1"/>
</dbReference>
<comment type="caution">
    <text evidence="5">The sequence shown here is derived from an EMBL/GenBank/DDBJ whole genome shotgun (WGS) entry which is preliminary data.</text>
</comment>
<evidence type="ECO:0000259" key="4">
    <source>
        <dbReference type="Pfam" id="PF08545"/>
    </source>
</evidence>
<reference evidence="5 6" key="1">
    <citation type="journal article" date="2014" name="Genome Announc.">
        <title>Genome Sequence of Youngiibacter fragilis, the Type Strain of the Genus Youngiibacter.</title>
        <authorList>
            <person name="Wawrik C.B."/>
            <person name="Callaghan A.V."/>
            <person name="Stamps B.W."/>
            <person name="Wawrik B."/>
        </authorList>
    </citation>
    <scope>NUCLEOTIDE SEQUENCE [LARGE SCALE GENOMIC DNA]</scope>
    <source>
        <strain evidence="5 6">232.1</strain>
    </source>
</reference>
<accession>V7I981</accession>
<dbReference type="OrthoDB" id="9786707at2"/>
<feature type="domain" description="Beta-ketoacyl-[acyl-carrier-protein] synthase III C-terminal" evidence="3">
    <location>
        <begin position="251"/>
        <end position="339"/>
    </location>
</feature>
<dbReference type="EMBL" id="AXUN02000090">
    <property type="protein sequence ID" value="ETA81572.1"/>
    <property type="molecule type" value="Genomic_DNA"/>
</dbReference>
<dbReference type="Proteomes" id="UP000017747">
    <property type="component" value="Unassembled WGS sequence"/>
</dbReference>
<evidence type="ECO:0000259" key="3">
    <source>
        <dbReference type="Pfam" id="PF08541"/>
    </source>
</evidence>
<dbReference type="Pfam" id="PF08541">
    <property type="entry name" value="ACP_syn_III_C"/>
    <property type="match status" value="1"/>
</dbReference>
<dbReference type="GO" id="GO:0044550">
    <property type="term" value="P:secondary metabolite biosynthetic process"/>
    <property type="evidence" value="ECO:0007669"/>
    <property type="project" value="TreeGrafter"/>
</dbReference>
<dbReference type="Pfam" id="PF08545">
    <property type="entry name" value="ACP_syn_III"/>
    <property type="match status" value="1"/>
</dbReference>
<evidence type="ECO:0000313" key="6">
    <source>
        <dbReference type="Proteomes" id="UP000017747"/>
    </source>
</evidence>
<dbReference type="AlphaFoldDB" id="V7I981"/>
<dbReference type="InterPro" id="IPR016039">
    <property type="entry name" value="Thiolase-like"/>
</dbReference>
<organism evidence="5 6">
    <name type="scientific">Youngiibacter fragilis 232.1</name>
    <dbReference type="NCBI Taxonomy" id="994573"/>
    <lineage>
        <taxon>Bacteria</taxon>
        <taxon>Bacillati</taxon>
        <taxon>Bacillota</taxon>
        <taxon>Clostridia</taxon>
        <taxon>Eubacteriales</taxon>
        <taxon>Clostridiaceae</taxon>
        <taxon>Youngiibacter</taxon>
    </lineage>
</organism>
<dbReference type="InterPro" id="IPR013747">
    <property type="entry name" value="ACP_syn_III_C"/>
</dbReference>
<dbReference type="PANTHER" id="PTHR34069">
    <property type="entry name" value="3-OXOACYL-[ACYL-CARRIER-PROTEIN] SYNTHASE 3"/>
    <property type="match status" value="1"/>
</dbReference>
<dbReference type="eggNOG" id="COG0332">
    <property type="taxonomic scope" value="Bacteria"/>
</dbReference>
<keyword evidence="2" id="KW-0012">Acyltransferase</keyword>
<keyword evidence="6" id="KW-1185">Reference proteome</keyword>
<proteinExistence type="predicted"/>
<evidence type="ECO:0000256" key="1">
    <source>
        <dbReference type="ARBA" id="ARBA00022679"/>
    </source>
</evidence>
<dbReference type="GO" id="GO:0004315">
    <property type="term" value="F:3-oxoacyl-[acyl-carrier-protein] synthase activity"/>
    <property type="evidence" value="ECO:0007669"/>
    <property type="project" value="InterPro"/>
</dbReference>
<dbReference type="Gene3D" id="3.40.47.10">
    <property type="match status" value="1"/>
</dbReference>
<dbReference type="NCBIfam" id="NF005308">
    <property type="entry name" value="PRK06840.1"/>
    <property type="match status" value="1"/>
</dbReference>
<gene>
    <name evidence="5" type="ORF">T472_0205755</name>
</gene>